<evidence type="ECO:0000256" key="4">
    <source>
        <dbReference type="ARBA" id="ARBA00022705"/>
    </source>
</evidence>
<dbReference type="GO" id="GO:0005658">
    <property type="term" value="C:alpha DNA polymerase:primase complex"/>
    <property type="evidence" value="ECO:0007669"/>
    <property type="project" value="TreeGrafter"/>
</dbReference>
<dbReference type="GO" id="GO:0006270">
    <property type="term" value="P:DNA replication initiation"/>
    <property type="evidence" value="ECO:0007669"/>
    <property type="project" value="TreeGrafter"/>
</dbReference>
<dbReference type="Proteomes" id="UP000593567">
    <property type="component" value="Unassembled WGS sequence"/>
</dbReference>
<dbReference type="Pfam" id="PF04042">
    <property type="entry name" value="DNA_pol_E_B"/>
    <property type="match status" value="1"/>
</dbReference>
<comment type="subcellular location">
    <subcellularLocation>
        <location evidence="1">Nucleus</location>
    </subcellularLocation>
</comment>
<evidence type="ECO:0000256" key="2">
    <source>
        <dbReference type="ARBA" id="ARBA00007299"/>
    </source>
</evidence>
<dbReference type="PANTHER" id="PTHR23061:SF12">
    <property type="entry name" value="DNA POLYMERASE ALPHA SUBUNIT B"/>
    <property type="match status" value="1"/>
</dbReference>
<feature type="domain" description="DNA polymerase alpha/delta/epsilon subunit B" evidence="6">
    <location>
        <begin position="2"/>
        <end position="70"/>
    </location>
</feature>
<protein>
    <recommendedName>
        <fullName evidence="3">DNA polymerase alpha subunit B</fullName>
    </recommendedName>
</protein>
<evidence type="ECO:0000256" key="1">
    <source>
        <dbReference type="ARBA" id="ARBA00004123"/>
    </source>
</evidence>
<keyword evidence="8" id="KW-1185">Reference proteome</keyword>
<dbReference type="InterPro" id="IPR016722">
    <property type="entry name" value="DNA_pol_alpha_bsu"/>
</dbReference>
<dbReference type="EMBL" id="VXIV02000593">
    <property type="protein sequence ID" value="KAF6037283.1"/>
    <property type="molecule type" value="Genomic_DNA"/>
</dbReference>
<dbReference type="InterPro" id="IPR007185">
    <property type="entry name" value="DNA_pol_a/d/e_bsu"/>
</dbReference>
<dbReference type="GO" id="GO:0003677">
    <property type="term" value="F:DNA binding"/>
    <property type="evidence" value="ECO:0007669"/>
    <property type="project" value="InterPro"/>
</dbReference>
<dbReference type="OrthoDB" id="336885at2759"/>
<evidence type="ECO:0000256" key="5">
    <source>
        <dbReference type="ARBA" id="ARBA00023242"/>
    </source>
</evidence>
<keyword evidence="5" id="KW-0539">Nucleus</keyword>
<gene>
    <name evidence="7" type="ORF">EB796_004407</name>
</gene>
<organism evidence="7 8">
    <name type="scientific">Bugula neritina</name>
    <name type="common">Brown bryozoan</name>
    <name type="synonym">Sertularia neritina</name>
    <dbReference type="NCBI Taxonomy" id="10212"/>
    <lineage>
        <taxon>Eukaryota</taxon>
        <taxon>Metazoa</taxon>
        <taxon>Spiralia</taxon>
        <taxon>Lophotrochozoa</taxon>
        <taxon>Bryozoa</taxon>
        <taxon>Gymnolaemata</taxon>
        <taxon>Cheilostomatida</taxon>
        <taxon>Flustrina</taxon>
        <taxon>Buguloidea</taxon>
        <taxon>Bugulidae</taxon>
        <taxon>Bugula</taxon>
    </lineage>
</organism>
<reference evidence="7" key="1">
    <citation type="submission" date="2020-06" db="EMBL/GenBank/DDBJ databases">
        <title>Draft genome of Bugula neritina, a colonial animal packing powerful symbionts and potential medicines.</title>
        <authorList>
            <person name="Rayko M."/>
        </authorList>
    </citation>
    <scope>NUCLEOTIDE SEQUENCE [LARGE SCALE GENOMIC DNA]</scope>
    <source>
        <strain evidence="7">Kwan_BN1</strain>
    </source>
</reference>
<sequence>MAANEISWDASTKDRMLRLSEHLLCQRNYFPVYPPSTDTNLDLELNEEFGGMSTSPHLLVMSSNFNQFIKSGNKTVCCNPGRLCKGEGGGTYLRMVIDSIANCDSVIDSVKAQVIRI</sequence>
<evidence type="ECO:0000313" key="8">
    <source>
        <dbReference type="Proteomes" id="UP000593567"/>
    </source>
</evidence>
<proteinExistence type="inferred from homology"/>
<evidence type="ECO:0000256" key="3">
    <source>
        <dbReference type="ARBA" id="ARBA00018596"/>
    </source>
</evidence>
<dbReference type="Gene3D" id="3.60.21.60">
    <property type="match status" value="1"/>
</dbReference>
<comment type="caution">
    <text evidence="7">The sequence shown here is derived from an EMBL/GenBank/DDBJ whole genome shotgun (WGS) entry which is preliminary data.</text>
</comment>
<dbReference type="AlphaFoldDB" id="A0A7J7KGE9"/>
<dbReference type="PANTHER" id="PTHR23061">
    <property type="entry name" value="DNA POLYMERASE 2 ALPHA 70 KDA SUBUNIT"/>
    <property type="match status" value="1"/>
</dbReference>
<accession>A0A7J7KGE9</accession>
<evidence type="ECO:0000313" key="7">
    <source>
        <dbReference type="EMBL" id="KAF6037283.1"/>
    </source>
</evidence>
<keyword evidence="4" id="KW-0235">DNA replication</keyword>
<comment type="similarity">
    <text evidence="2">Belongs to the DNA polymerase alpha subunit B family.</text>
</comment>
<evidence type="ECO:0000259" key="6">
    <source>
        <dbReference type="Pfam" id="PF04042"/>
    </source>
</evidence>
<name>A0A7J7KGE9_BUGNE</name>